<dbReference type="Pfam" id="PF11162">
    <property type="entry name" value="DUF2946"/>
    <property type="match status" value="1"/>
</dbReference>
<dbReference type="STRING" id="1396826.PHA8399_01594"/>
<proteinExistence type="predicted"/>
<dbReference type="AlphaFoldDB" id="A0A0P1H8C8"/>
<dbReference type="EMBL" id="CYSR01000018">
    <property type="protein sequence ID" value="CUH99473.1"/>
    <property type="molecule type" value="Genomic_DNA"/>
</dbReference>
<name>A0A0P1H8C8_9RHOB</name>
<accession>A0A0P1H8C8</accession>
<gene>
    <name evidence="1" type="ORF">PHA8399_01594</name>
</gene>
<dbReference type="InterPro" id="IPR021333">
    <property type="entry name" value="DUF2946"/>
</dbReference>
<evidence type="ECO:0008006" key="3">
    <source>
        <dbReference type="Google" id="ProtNLM"/>
    </source>
</evidence>
<dbReference type="RefSeq" id="WP_082649493.1">
    <property type="nucleotide sequence ID" value="NZ_CYSR01000018.1"/>
</dbReference>
<protein>
    <recommendedName>
        <fullName evidence="3">DUF2946 domain-containing protein</fullName>
    </recommendedName>
</protein>
<evidence type="ECO:0000313" key="1">
    <source>
        <dbReference type="EMBL" id="CUH99473.1"/>
    </source>
</evidence>
<sequence>MIARLASYLVVIALAVAGLIPSGWMPGAGQDGKVLLVICTGSGTVETWVDLEGEGGHAPTEQMEDRSCPFAALGAVALLPDSLLDLNLETPLTDRWSREAFTHHTAGFHWRYDARGPPALS</sequence>
<reference evidence="1 2" key="1">
    <citation type="submission" date="2015-09" db="EMBL/GenBank/DDBJ databases">
        <authorList>
            <consortium name="Swine Surveillance"/>
        </authorList>
    </citation>
    <scope>NUCLEOTIDE SEQUENCE [LARGE SCALE GENOMIC DNA]</scope>
    <source>
        <strain evidence="1 2">CECT 8399</strain>
    </source>
</reference>
<evidence type="ECO:0000313" key="2">
    <source>
        <dbReference type="Proteomes" id="UP000051326"/>
    </source>
</evidence>
<dbReference type="Proteomes" id="UP000051326">
    <property type="component" value="Unassembled WGS sequence"/>
</dbReference>
<organism evidence="1 2">
    <name type="scientific">Leisingera aquaemixtae</name>
    <dbReference type="NCBI Taxonomy" id="1396826"/>
    <lineage>
        <taxon>Bacteria</taxon>
        <taxon>Pseudomonadati</taxon>
        <taxon>Pseudomonadota</taxon>
        <taxon>Alphaproteobacteria</taxon>
        <taxon>Rhodobacterales</taxon>
        <taxon>Roseobacteraceae</taxon>
        <taxon>Leisingera</taxon>
    </lineage>
</organism>